<evidence type="ECO:0000256" key="1">
    <source>
        <dbReference type="ARBA" id="ARBA00022555"/>
    </source>
</evidence>
<dbReference type="InterPro" id="IPR036416">
    <property type="entry name" value="Pept_tRNA_hydro_sf"/>
</dbReference>
<keyword evidence="1" id="KW-0820">tRNA-binding</keyword>
<accession>K1PW65</accession>
<name>K1PW65_MAGGI</name>
<dbReference type="GO" id="GO:0004045">
    <property type="term" value="F:peptidyl-tRNA hydrolase activity"/>
    <property type="evidence" value="ECO:0007669"/>
    <property type="project" value="InterPro"/>
</dbReference>
<dbReference type="InterPro" id="IPR001328">
    <property type="entry name" value="Pept_tRNA_hydro"/>
</dbReference>
<reference evidence="4" key="1">
    <citation type="journal article" date="2012" name="Nature">
        <title>The oyster genome reveals stress adaptation and complexity of shell formation.</title>
        <authorList>
            <person name="Zhang G."/>
            <person name="Fang X."/>
            <person name="Guo X."/>
            <person name="Li L."/>
            <person name="Luo R."/>
            <person name="Xu F."/>
            <person name="Yang P."/>
            <person name="Zhang L."/>
            <person name="Wang X."/>
            <person name="Qi H."/>
            <person name="Xiong Z."/>
            <person name="Que H."/>
            <person name="Xie Y."/>
            <person name="Holland P.W."/>
            <person name="Paps J."/>
            <person name="Zhu Y."/>
            <person name="Wu F."/>
            <person name="Chen Y."/>
            <person name="Wang J."/>
            <person name="Peng C."/>
            <person name="Meng J."/>
            <person name="Yang L."/>
            <person name="Liu J."/>
            <person name="Wen B."/>
            <person name="Zhang N."/>
            <person name="Huang Z."/>
            <person name="Zhu Q."/>
            <person name="Feng Y."/>
            <person name="Mount A."/>
            <person name="Hedgecock D."/>
            <person name="Xu Z."/>
            <person name="Liu Y."/>
            <person name="Domazet-Loso T."/>
            <person name="Du Y."/>
            <person name="Sun X."/>
            <person name="Zhang S."/>
            <person name="Liu B."/>
            <person name="Cheng P."/>
            <person name="Jiang X."/>
            <person name="Li J."/>
            <person name="Fan D."/>
            <person name="Wang W."/>
            <person name="Fu W."/>
            <person name="Wang T."/>
            <person name="Wang B."/>
            <person name="Zhang J."/>
            <person name="Peng Z."/>
            <person name="Li Y."/>
            <person name="Li N."/>
            <person name="Wang J."/>
            <person name="Chen M."/>
            <person name="He Y."/>
            <person name="Tan F."/>
            <person name="Song X."/>
            <person name="Zheng Q."/>
            <person name="Huang R."/>
            <person name="Yang H."/>
            <person name="Du X."/>
            <person name="Chen L."/>
            <person name="Yang M."/>
            <person name="Gaffney P.M."/>
            <person name="Wang S."/>
            <person name="Luo L."/>
            <person name="She Z."/>
            <person name="Ming Y."/>
            <person name="Huang W."/>
            <person name="Zhang S."/>
            <person name="Huang B."/>
            <person name="Zhang Y."/>
            <person name="Qu T."/>
            <person name="Ni P."/>
            <person name="Miao G."/>
            <person name="Wang J."/>
            <person name="Wang Q."/>
            <person name="Steinberg C.E."/>
            <person name="Wang H."/>
            <person name="Li N."/>
            <person name="Qian L."/>
            <person name="Zhang G."/>
            <person name="Li Y."/>
            <person name="Yang H."/>
            <person name="Liu X."/>
            <person name="Wang J."/>
            <person name="Yin Y."/>
            <person name="Wang J."/>
        </authorList>
    </citation>
    <scope>NUCLEOTIDE SEQUENCE [LARGE SCALE GENOMIC DNA]</scope>
    <source>
        <strain evidence="4">05x7-T-G4-1.051#20</strain>
    </source>
</reference>
<dbReference type="InParanoid" id="K1PW65"/>
<dbReference type="Gene3D" id="3.40.50.1470">
    <property type="entry name" value="Peptidyl-tRNA hydrolase"/>
    <property type="match status" value="1"/>
</dbReference>
<proteinExistence type="predicted"/>
<evidence type="ECO:0000313" key="4">
    <source>
        <dbReference type="EMBL" id="EKC28557.1"/>
    </source>
</evidence>
<keyword evidence="3" id="KW-0694">RNA-binding</keyword>
<dbReference type="PANTHER" id="PTHR17224">
    <property type="entry name" value="PEPTIDYL-TRNA HYDROLASE"/>
    <property type="match status" value="1"/>
</dbReference>
<sequence>MHEKKKTVYGRRFLPDIETEIILLKPMTFSNLSTEAVLYVASFLKVLQEDVFVVYDDINTDLGECFFNPPRDRVFHNGVKNLIEFFMDDDFVKCGVGIGPLPSTVNEEDYYLSDFNGGELSILRSVFEKVELLVNNFIAVEKSSQPIELP</sequence>
<dbReference type="Pfam" id="PF01195">
    <property type="entry name" value="Pept_tRNA_hydro"/>
    <property type="match status" value="1"/>
</dbReference>
<dbReference type="SUPFAM" id="SSF53178">
    <property type="entry name" value="Peptidyl-tRNA hydrolase-like"/>
    <property type="match status" value="1"/>
</dbReference>
<dbReference type="AlphaFoldDB" id="K1PW65"/>
<dbReference type="GO" id="GO:0000049">
    <property type="term" value="F:tRNA binding"/>
    <property type="evidence" value="ECO:0007669"/>
    <property type="project" value="UniProtKB-KW"/>
</dbReference>
<organism evidence="4">
    <name type="scientific">Magallana gigas</name>
    <name type="common">Pacific oyster</name>
    <name type="synonym">Crassostrea gigas</name>
    <dbReference type="NCBI Taxonomy" id="29159"/>
    <lineage>
        <taxon>Eukaryota</taxon>
        <taxon>Metazoa</taxon>
        <taxon>Spiralia</taxon>
        <taxon>Lophotrochozoa</taxon>
        <taxon>Mollusca</taxon>
        <taxon>Bivalvia</taxon>
        <taxon>Autobranchia</taxon>
        <taxon>Pteriomorphia</taxon>
        <taxon>Ostreida</taxon>
        <taxon>Ostreoidea</taxon>
        <taxon>Ostreidae</taxon>
        <taxon>Magallana</taxon>
    </lineage>
</organism>
<dbReference type="PANTHER" id="PTHR17224:SF1">
    <property type="entry name" value="PEPTIDYL-TRNA HYDROLASE"/>
    <property type="match status" value="1"/>
</dbReference>
<dbReference type="EMBL" id="JH818391">
    <property type="protein sequence ID" value="EKC28557.1"/>
    <property type="molecule type" value="Genomic_DNA"/>
</dbReference>
<dbReference type="HOGENOM" id="CLU_1742328_0_0_1"/>
<evidence type="ECO:0000256" key="2">
    <source>
        <dbReference type="ARBA" id="ARBA00022801"/>
    </source>
</evidence>
<protein>
    <submittedName>
        <fullName evidence="4">Peptidyl-tRNA hydrolase</fullName>
    </submittedName>
</protein>
<evidence type="ECO:0000256" key="3">
    <source>
        <dbReference type="ARBA" id="ARBA00022884"/>
    </source>
</evidence>
<keyword evidence="2 4" id="KW-0378">Hydrolase</keyword>
<gene>
    <name evidence="4" type="ORF">CGI_10002209</name>
</gene>